<reference evidence="2 5" key="1">
    <citation type="submission" date="2018-05" db="EMBL/GenBank/DDBJ databases">
        <title>Genome Sequence of an Efficient Indole-Degrading Bacterium, Alcaligenes sp.YBY.</title>
        <authorList>
            <person name="Yang B."/>
        </authorList>
    </citation>
    <scope>NUCLEOTIDE SEQUENCE [LARGE SCALE GENOMIC DNA]</scope>
    <source>
        <strain evidence="2 5">YBY</strain>
    </source>
</reference>
<reference evidence="4 6" key="4">
    <citation type="submission" date="2022-05" db="EMBL/GenBank/DDBJ databases">
        <title>Complete sequence of strain NY11312.</title>
        <authorList>
            <person name="Zhou D."/>
        </authorList>
    </citation>
    <scope>NUCLEOTIDE SEQUENCE [LARGE SCALE GENOMIC DNA]</scope>
    <source>
        <strain evidence="4 6">NY11312</strain>
    </source>
</reference>
<reference evidence="3" key="3">
    <citation type="submission" date="2022-04" db="EMBL/GenBank/DDBJ databases">
        <title>Genomic mining of Alcaligenes faecalis D334 producing ectoin and derivatives.</title>
        <authorList>
            <person name="Doan V.T."/>
            <person name="Quach N.T."/>
            <person name="Vu T.-H.-N."/>
            <person name="Phi Q.-T."/>
        </authorList>
    </citation>
    <scope>NUCLEOTIDE SEQUENCE</scope>
    <source>
        <strain evidence="3">D334</strain>
    </source>
</reference>
<dbReference type="Gene3D" id="1.10.8.60">
    <property type="match status" value="1"/>
</dbReference>
<accession>A0A0M7BXU9</accession>
<sequence>MTEQLILDISPAPPASLDNFVAGANQAALQALRQCSPGRAVYLWGPPGAGRTHLLRAMASQDDSRYFSSDTPSQPIFDIATDDKAPPSLLAIDDIERFDEHGQAAVFALYNRWRESATRPDAFTLLVSGDRAPKTMSVREDLRTRLGWDLVFRLEYLSDAHRAEAMQQRAAARGLQLQAEVLSWILTHYDRDMNRLSALIDALDNYSLVKKRPITLPLLKELLANSQTQSSS</sequence>
<dbReference type="AlphaFoldDB" id="A0A0M7BXU9"/>
<dbReference type="GO" id="GO:0005886">
    <property type="term" value="C:plasma membrane"/>
    <property type="evidence" value="ECO:0007669"/>
    <property type="project" value="TreeGrafter"/>
</dbReference>
<protein>
    <submittedName>
        <fullName evidence="2">DnaA regulatory inactivator Hda</fullName>
    </submittedName>
</protein>
<name>A0A0M7BXU9_ALCFA</name>
<dbReference type="RefSeq" id="WP_022983475.1">
    <property type="nucleotide sequence ID" value="NZ_CAXOJJ010000009.1"/>
</dbReference>
<dbReference type="Proteomes" id="UP000830925">
    <property type="component" value="Chromosome"/>
</dbReference>
<dbReference type="InterPro" id="IPR017788">
    <property type="entry name" value="Hda"/>
</dbReference>
<dbReference type="Gene3D" id="3.40.50.300">
    <property type="entry name" value="P-loop containing nucleotide triphosphate hydrolases"/>
    <property type="match status" value="1"/>
</dbReference>
<dbReference type="SUPFAM" id="SSF52540">
    <property type="entry name" value="P-loop containing nucleoside triphosphate hydrolases"/>
    <property type="match status" value="1"/>
</dbReference>
<proteinExistence type="predicted"/>
<evidence type="ECO:0000313" key="6">
    <source>
        <dbReference type="Proteomes" id="UP001211866"/>
    </source>
</evidence>
<dbReference type="EMBL" id="QEXO01000002">
    <property type="protein sequence ID" value="PWE14561.1"/>
    <property type="molecule type" value="Genomic_DNA"/>
</dbReference>
<organism evidence="2 5">
    <name type="scientific">Alcaligenes faecalis</name>
    <dbReference type="NCBI Taxonomy" id="511"/>
    <lineage>
        <taxon>Bacteria</taxon>
        <taxon>Pseudomonadati</taxon>
        <taxon>Pseudomonadota</taxon>
        <taxon>Betaproteobacteria</taxon>
        <taxon>Burkholderiales</taxon>
        <taxon>Alcaligenaceae</taxon>
        <taxon>Alcaligenes</taxon>
    </lineage>
</organism>
<evidence type="ECO:0000313" key="4">
    <source>
        <dbReference type="EMBL" id="WBM39164.1"/>
    </source>
</evidence>
<evidence type="ECO:0000313" key="2">
    <source>
        <dbReference type="EMBL" id="PWE14561.1"/>
    </source>
</evidence>
<keyword evidence="6" id="KW-1185">Reference proteome</keyword>
<dbReference type="OrthoDB" id="9784878at2"/>
<feature type="domain" description="Hda lid" evidence="1">
    <location>
        <begin position="159"/>
        <end position="223"/>
    </location>
</feature>
<accession>A0A0S2JPE4</accession>
<dbReference type="PANTHER" id="PTHR30050:SF5">
    <property type="entry name" value="DNAA REGULATORY INACTIVATOR HDA"/>
    <property type="match status" value="1"/>
</dbReference>
<reference evidence="2 5" key="2">
    <citation type="submission" date="2018-05" db="EMBL/GenBank/DDBJ databases">
        <authorList>
            <person name="Lanie J.A."/>
            <person name="Ng W.-L."/>
            <person name="Kazmierczak K.M."/>
            <person name="Andrzejewski T.M."/>
            <person name="Davidsen T.M."/>
            <person name="Wayne K.J."/>
            <person name="Tettelin H."/>
            <person name="Glass J.I."/>
            <person name="Rusch D."/>
            <person name="Podicherti R."/>
            <person name="Tsui H.-C.T."/>
            <person name="Winkler M.E."/>
        </authorList>
    </citation>
    <scope>NUCLEOTIDE SEQUENCE [LARGE SCALE GENOMIC DNA]</scope>
    <source>
        <strain evidence="2 5">YBY</strain>
    </source>
</reference>
<dbReference type="InterPro" id="IPR055199">
    <property type="entry name" value="Hda_lid"/>
</dbReference>
<dbReference type="EMBL" id="CP095873">
    <property type="protein sequence ID" value="UPL20648.1"/>
    <property type="molecule type" value="Genomic_DNA"/>
</dbReference>
<evidence type="ECO:0000313" key="5">
    <source>
        <dbReference type="Proteomes" id="UP000245216"/>
    </source>
</evidence>
<dbReference type="Pfam" id="PF22688">
    <property type="entry name" value="Hda_lid"/>
    <property type="match status" value="1"/>
</dbReference>
<dbReference type="PANTHER" id="PTHR30050">
    <property type="entry name" value="CHROMOSOMAL REPLICATION INITIATOR PROTEIN DNAA"/>
    <property type="match status" value="1"/>
</dbReference>
<evidence type="ECO:0000313" key="3">
    <source>
        <dbReference type="EMBL" id="UPL20648.1"/>
    </source>
</evidence>
<dbReference type="KEGG" id="afa:UZ73_06455"/>
<dbReference type="Proteomes" id="UP000245216">
    <property type="component" value="Unassembled WGS sequence"/>
</dbReference>
<dbReference type="Proteomes" id="UP001211866">
    <property type="component" value="Chromosome"/>
</dbReference>
<dbReference type="GO" id="GO:0006270">
    <property type="term" value="P:DNA replication initiation"/>
    <property type="evidence" value="ECO:0007669"/>
    <property type="project" value="TreeGrafter"/>
</dbReference>
<dbReference type="InterPro" id="IPR027417">
    <property type="entry name" value="P-loop_NTPase"/>
</dbReference>
<evidence type="ECO:0000259" key="1">
    <source>
        <dbReference type="Pfam" id="PF22688"/>
    </source>
</evidence>
<dbReference type="NCBIfam" id="TIGR03420">
    <property type="entry name" value="DnaA_homol_Hda"/>
    <property type="match status" value="1"/>
</dbReference>
<dbReference type="GO" id="GO:0003688">
    <property type="term" value="F:DNA replication origin binding"/>
    <property type="evidence" value="ECO:0007669"/>
    <property type="project" value="TreeGrafter"/>
</dbReference>
<dbReference type="STRING" id="511.UZ73_06455"/>
<dbReference type="GeneID" id="96774474"/>
<gene>
    <name evidence="2" type="primary">hda</name>
    <name evidence="2" type="ORF">DF183_07540</name>
    <name evidence="4" type="ORF">M2J83_04885</name>
    <name evidence="3" type="ORF">MXF72_14720</name>
</gene>
<dbReference type="GO" id="GO:0032297">
    <property type="term" value="P:negative regulation of DNA-templated DNA replication initiation"/>
    <property type="evidence" value="ECO:0007669"/>
    <property type="project" value="InterPro"/>
</dbReference>
<dbReference type="EMBL" id="CP096916">
    <property type="protein sequence ID" value="WBM39164.1"/>
    <property type="molecule type" value="Genomic_DNA"/>
</dbReference>